<comment type="cofactor">
    <cofactor evidence="1 14">
        <name>heme</name>
        <dbReference type="ChEBI" id="CHEBI:30413"/>
    </cofactor>
</comment>
<dbReference type="PANTHER" id="PTHR24292">
    <property type="entry name" value="CYTOCHROME P450"/>
    <property type="match status" value="1"/>
</dbReference>
<comment type="similarity">
    <text evidence="5 15">Belongs to the cytochrome P450 family.</text>
</comment>
<gene>
    <name evidence="16" type="ORF">QE152_g37079</name>
</gene>
<sequence>MQEKLRKEINEVLREHNNEITYEAVMNMKYLYMVINETLRMYPPLPFLNRICVNDYRLPNSDIVIENGTKIIFPIQGLHYDPEYFPEPYQFNPERFSAENKAQIPPYTFMPFGDGPRNCIGDRFAKQQIRVGLACVIRKYRFRLNPKVKVPLEFDTTTFIRAKDDILLDVETV</sequence>
<dbReference type="PRINTS" id="PR00465">
    <property type="entry name" value="EP450IV"/>
</dbReference>
<dbReference type="InterPro" id="IPR036396">
    <property type="entry name" value="Cyt_P450_sf"/>
</dbReference>
<keyword evidence="7 14" id="KW-0479">Metal-binding</keyword>
<protein>
    <submittedName>
        <fullName evidence="16">Cytochrome P450</fullName>
    </submittedName>
</protein>
<dbReference type="Gene3D" id="1.10.630.10">
    <property type="entry name" value="Cytochrome P450"/>
    <property type="match status" value="1"/>
</dbReference>
<evidence type="ECO:0000256" key="6">
    <source>
        <dbReference type="ARBA" id="ARBA00022617"/>
    </source>
</evidence>
<keyword evidence="13" id="KW-0472">Membrane</keyword>
<evidence type="ECO:0000256" key="11">
    <source>
        <dbReference type="ARBA" id="ARBA00023004"/>
    </source>
</evidence>
<dbReference type="GO" id="GO:0020037">
    <property type="term" value="F:heme binding"/>
    <property type="evidence" value="ECO:0007669"/>
    <property type="project" value="InterPro"/>
</dbReference>
<evidence type="ECO:0000256" key="14">
    <source>
        <dbReference type="PIRSR" id="PIRSR602403-1"/>
    </source>
</evidence>
<reference evidence="16 17" key="1">
    <citation type="journal article" date="2024" name="BMC Genomics">
        <title>De novo assembly and annotation of Popillia japonica's genome with initial clues to its potential as an invasive pest.</title>
        <authorList>
            <person name="Cucini C."/>
            <person name="Boschi S."/>
            <person name="Funari R."/>
            <person name="Cardaioli E."/>
            <person name="Iannotti N."/>
            <person name="Marturano G."/>
            <person name="Paoli F."/>
            <person name="Bruttini M."/>
            <person name="Carapelli A."/>
            <person name="Frati F."/>
            <person name="Nardi F."/>
        </authorList>
    </citation>
    <scope>NUCLEOTIDE SEQUENCE [LARGE SCALE GENOMIC DNA]</scope>
    <source>
        <strain evidence="16">DMR45628</strain>
    </source>
</reference>
<evidence type="ECO:0000256" key="7">
    <source>
        <dbReference type="ARBA" id="ARBA00022723"/>
    </source>
</evidence>
<feature type="binding site" description="axial binding residue" evidence="14">
    <location>
        <position position="119"/>
    </location>
    <ligand>
        <name>heme</name>
        <dbReference type="ChEBI" id="CHEBI:30413"/>
    </ligand>
    <ligandPart>
        <name>Fe</name>
        <dbReference type="ChEBI" id="CHEBI:18248"/>
    </ligandPart>
</feature>
<evidence type="ECO:0000256" key="3">
    <source>
        <dbReference type="ARBA" id="ARBA00004174"/>
    </source>
</evidence>
<organism evidence="16 17">
    <name type="scientific">Popillia japonica</name>
    <name type="common">Japanese beetle</name>
    <dbReference type="NCBI Taxonomy" id="7064"/>
    <lineage>
        <taxon>Eukaryota</taxon>
        <taxon>Metazoa</taxon>
        <taxon>Ecdysozoa</taxon>
        <taxon>Arthropoda</taxon>
        <taxon>Hexapoda</taxon>
        <taxon>Insecta</taxon>
        <taxon>Pterygota</taxon>
        <taxon>Neoptera</taxon>
        <taxon>Endopterygota</taxon>
        <taxon>Coleoptera</taxon>
        <taxon>Polyphaga</taxon>
        <taxon>Scarabaeiformia</taxon>
        <taxon>Scarabaeidae</taxon>
        <taxon>Rutelinae</taxon>
        <taxon>Popillia</taxon>
    </lineage>
</organism>
<dbReference type="Pfam" id="PF00067">
    <property type="entry name" value="p450"/>
    <property type="match status" value="1"/>
</dbReference>
<dbReference type="GO" id="GO:0016705">
    <property type="term" value="F:oxidoreductase activity, acting on paired donors, with incorporation or reduction of molecular oxygen"/>
    <property type="evidence" value="ECO:0007669"/>
    <property type="project" value="InterPro"/>
</dbReference>
<keyword evidence="17" id="KW-1185">Reference proteome</keyword>
<evidence type="ECO:0000256" key="13">
    <source>
        <dbReference type="ARBA" id="ARBA00023136"/>
    </source>
</evidence>
<evidence type="ECO:0000313" key="17">
    <source>
        <dbReference type="Proteomes" id="UP001458880"/>
    </source>
</evidence>
<dbReference type="EMBL" id="JASPKY010000696">
    <property type="protein sequence ID" value="KAK9686588.1"/>
    <property type="molecule type" value="Genomic_DNA"/>
</dbReference>
<dbReference type="AlphaFoldDB" id="A0AAW1IBQ1"/>
<dbReference type="Proteomes" id="UP001458880">
    <property type="component" value="Unassembled WGS sequence"/>
</dbReference>
<dbReference type="PROSITE" id="PS00086">
    <property type="entry name" value="CYTOCHROME_P450"/>
    <property type="match status" value="1"/>
</dbReference>
<evidence type="ECO:0000256" key="1">
    <source>
        <dbReference type="ARBA" id="ARBA00001971"/>
    </source>
</evidence>
<evidence type="ECO:0000256" key="9">
    <source>
        <dbReference type="ARBA" id="ARBA00022848"/>
    </source>
</evidence>
<dbReference type="PANTHER" id="PTHR24292:SF54">
    <property type="entry name" value="CYP9F3-RELATED"/>
    <property type="match status" value="1"/>
</dbReference>
<evidence type="ECO:0000313" key="16">
    <source>
        <dbReference type="EMBL" id="KAK9686588.1"/>
    </source>
</evidence>
<keyword evidence="10 15" id="KW-0560">Oxidoreductase</keyword>
<dbReference type="GO" id="GO:0005506">
    <property type="term" value="F:iron ion binding"/>
    <property type="evidence" value="ECO:0007669"/>
    <property type="project" value="InterPro"/>
</dbReference>
<comment type="function">
    <text evidence="2">May be involved in the metabolism of insect hormones and in the breakdown of synthetic insecticides.</text>
</comment>
<dbReference type="InterPro" id="IPR017972">
    <property type="entry name" value="Cyt_P450_CS"/>
</dbReference>
<evidence type="ECO:0000256" key="4">
    <source>
        <dbReference type="ARBA" id="ARBA00004406"/>
    </source>
</evidence>
<comment type="caution">
    <text evidence="16">The sequence shown here is derived from an EMBL/GenBank/DDBJ whole genome shotgun (WGS) entry which is preliminary data.</text>
</comment>
<dbReference type="InterPro" id="IPR050476">
    <property type="entry name" value="Insect_CytP450_Detox"/>
</dbReference>
<dbReference type="InterPro" id="IPR001128">
    <property type="entry name" value="Cyt_P450"/>
</dbReference>
<dbReference type="GO" id="GO:0005789">
    <property type="term" value="C:endoplasmic reticulum membrane"/>
    <property type="evidence" value="ECO:0007669"/>
    <property type="project" value="UniProtKB-SubCell"/>
</dbReference>
<proteinExistence type="inferred from homology"/>
<dbReference type="PRINTS" id="PR00385">
    <property type="entry name" value="P450"/>
</dbReference>
<evidence type="ECO:0000256" key="15">
    <source>
        <dbReference type="RuleBase" id="RU000461"/>
    </source>
</evidence>
<keyword evidence="12 15" id="KW-0503">Monooxygenase</keyword>
<name>A0AAW1IBQ1_POPJA</name>
<evidence type="ECO:0000256" key="5">
    <source>
        <dbReference type="ARBA" id="ARBA00010617"/>
    </source>
</evidence>
<evidence type="ECO:0000256" key="10">
    <source>
        <dbReference type="ARBA" id="ARBA00023002"/>
    </source>
</evidence>
<keyword evidence="8" id="KW-0256">Endoplasmic reticulum</keyword>
<dbReference type="InterPro" id="IPR002403">
    <property type="entry name" value="Cyt_P450_E_grp-IV"/>
</dbReference>
<keyword evidence="6 14" id="KW-0349">Heme</keyword>
<accession>A0AAW1IBQ1</accession>
<evidence type="ECO:0000256" key="8">
    <source>
        <dbReference type="ARBA" id="ARBA00022824"/>
    </source>
</evidence>
<dbReference type="GO" id="GO:0004497">
    <property type="term" value="F:monooxygenase activity"/>
    <property type="evidence" value="ECO:0007669"/>
    <property type="project" value="UniProtKB-KW"/>
</dbReference>
<evidence type="ECO:0000256" key="12">
    <source>
        <dbReference type="ARBA" id="ARBA00023033"/>
    </source>
</evidence>
<evidence type="ECO:0000256" key="2">
    <source>
        <dbReference type="ARBA" id="ARBA00003690"/>
    </source>
</evidence>
<dbReference type="SUPFAM" id="SSF48264">
    <property type="entry name" value="Cytochrome P450"/>
    <property type="match status" value="1"/>
</dbReference>
<keyword evidence="9" id="KW-0492">Microsome</keyword>
<comment type="subcellular location">
    <subcellularLocation>
        <location evidence="4">Endoplasmic reticulum membrane</location>
        <topology evidence="4">Peripheral membrane protein</topology>
    </subcellularLocation>
    <subcellularLocation>
        <location evidence="3">Microsome membrane</location>
        <topology evidence="3">Peripheral membrane protein</topology>
    </subcellularLocation>
</comment>
<keyword evidence="11 14" id="KW-0408">Iron</keyword>